<dbReference type="InterPro" id="IPR015424">
    <property type="entry name" value="PyrdxlP-dep_Trfase"/>
</dbReference>
<name>A0A6C0RB59_9BACT</name>
<proteinExistence type="inferred from homology"/>
<dbReference type="EMBL" id="CP048409">
    <property type="protein sequence ID" value="QIA06713.1"/>
    <property type="molecule type" value="Genomic_DNA"/>
</dbReference>
<dbReference type="InterPro" id="IPR000653">
    <property type="entry name" value="DegT/StrS_aminotransferase"/>
</dbReference>
<evidence type="ECO:0000256" key="1">
    <source>
        <dbReference type="ARBA" id="ARBA00001933"/>
    </source>
</evidence>
<evidence type="ECO:0000313" key="6">
    <source>
        <dbReference type="Proteomes" id="UP000474630"/>
    </source>
</evidence>
<dbReference type="CDD" id="cd00616">
    <property type="entry name" value="AHBA_syn"/>
    <property type="match status" value="1"/>
</dbReference>
<dbReference type="Pfam" id="PF01041">
    <property type="entry name" value="DegT_DnrJ_EryC1"/>
    <property type="match status" value="1"/>
</dbReference>
<keyword evidence="6" id="KW-1185">Reference proteome</keyword>
<dbReference type="GO" id="GO:0030170">
    <property type="term" value="F:pyridoxal phosphate binding"/>
    <property type="evidence" value="ECO:0007669"/>
    <property type="project" value="TreeGrafter"/>
</dbReference>
<dbReference type="Gene3D" id="3.40.640.10">
    <property type="entry name" value="Type I PLP-dependent aspartate aminotransferase-like (Major domain)"/>
    <property type="match status" value="1"/>
</dbReference>
<comment type="cofactor">
    <cofactor evidence="1">
        <name>pyridoxal 5'-phosphate</name>
        <dbReference type="ChEBI" id="CHEBI:597326"/>
    </cofactor>
</comment>
<dbReference type="SUPFAM" id="SSF53383">
    <property type="entry name" value="PLP-dependent transferases"/>
    <property type="match status" value="1"/>
</dbReference>
<dbReference type="PIRSF" id="PIRSF000390">
    <property type="entry name" value="PLP_StrS"/>
    <property type="match status" value="1"/>
</dbReference>
<dbReference type="RefSeq" id="WP_163344643.1">
    <property type="nucleotide sequence ID" value="NZ_CP048409.1"/>
</dbReference>
<dbReference type="PANTHER" id="PTHR30244:SF34">
    <property type="entry name" value="DTDP-4-AMINO-4,6-DIDEOXYGALACTOSE TRANSAMINASE"/>
    <property type="match status" value="1"/>
</dbReference>
<dbReference type="PANTHER" id="PTHR30244">
    <property type="entry name" value="TRANSAMINASE"/>
    <property type="match status" value="1"/>
</dbReference>
<reference evidence="5 6" key="1">
    <citation type="submission" date="2020-02" db="EMBL/GenBank/DDBJ databases">
        <title>Genome sequencing for Draconibacterium sp. strain M1.</title>
        <authorList>
            <person name="Park S.-J."/>
        </authorList>
    </citation>
    <scope>NUCLEOTIDE SEQUENCE [LARGE SCALE GENOMIC DNA]</scope>
    <source>
        <strain evidence="5 6">M1</strain>
    </source>
</reference>
<keyword evidence="2 4" id="KW-0663">Pyridoxal phosphate</keyword>
<evidence type="ECO:0000256" key="4">
    <source>
        <dbReference type="RuleBase" id="RU004508"/>
    </source>
</evidence>
<dbReference type="InterPro" id="IPR015422">
    <property type="entry name" value="PyrdxlP-dep_Trfase_small"/>
</dbReference>
<protein>
    <submittedName>
        <fullName evidence="5">Lipopolysaccharide biosynthesis protein RfbH</fullName>
    </submittedName>
</protein>
<dbReference type="Gene3D" id="3.90.1150.10">
    <property type="entry name" value="Aspartate Aminotransferase, domain 1"/>
    <property type="match status" value="1"/>
</dbReference>
<gene>
    <name evidence="5" type="primary">rfbH</name>
    <name evidence="5" type="ORF">G0Q07_02755</name>
</gene>
<dbReference type="InterPro" id="IPR015421">
    <property type="entry name" value="PyrdxlP-dep_Trfase_major"/>
</dbReference>
<dbReference type="FunFam" id="3.40.640.10:FF:000079">
    <property type="entry name" value="LPS biosynthesis protein"/>
    <property type="match status" value="1"/>
</dbReference>
<dbReference type="Proteomes" id="UP000474630">
    <property type="component" value="Chromosome"/>
</dbReference>
<organism evidence="5 6">
    <name type="scientific">Draconibacterium halophilum</name>
    <dbReference type="NCBI Taxonomy" id="2706887"/>
    <lineage>
        <taxon>Bacteria</taxon>
        <taxon>Pseudomonadati</taxon>
        <taxon>Bacteroidota</taxon>
        <taxon>Bacteroidia</taxon>
        <taxon>Marinilabiliales</taxon>
        <taxon>Prolixibacteraceae</taxon>
        <taxon>Draconibacterium</taxon>
    </lineage>
</organism>
<dbReference type="GO" id="GO:0000271">
    <property type="term" value="P:polysaccharide biosynthetic process"/>
    <property type="evidence" value="ECO:0007669"/>
    <property type="project" value="TreeGrafter"/>
</dbReference>
<evidence type="ECO:0000256" key="3">
    <source>
        <dbReference type="ARBA" id="ARBA00037999"/>
    </source>
</evidence>
<dbReference type="AlphaFoldDB" id="A0A6C0RB59"/>
<dbReference type="KEGG" id="drc:G0Q07_02755"/>
<accession>A0A6C0RB59</accession>
<comment type="similarity">
    <text evidence="3 4">Belongs to the DegT/DnrJ/EryC1 family.</text>
</comment>
<evidence type="ECO:0000313" key="5">
    <source>
        <dbReference type="EMBL" id="QIA06713.1"/>
    </source>
</evidence>
<dbReference type="GO" id="GO:0008483">
    <property type="term" value="F:transaminase activity"/>
    <property type="evidence" value="ECO:0007669"/>
    <property type="project" value="TreeGrafter"/>
</dbReference>
<sequence>MADFKQLRKEIIAKTIEYHQARFAKKEFIPGKTRVNYAGRVFDEEEICNAVEASLDFWLTEGRFSEEFSEKIAEFLEVDHVLLTNSGSSANLLAFSALTSEKLGDKRLKPGDEVIAVAAGFPATVTPILQYGLIPVFVDVDIPTYNIDVEMMRNAITPKTRCIFLAHTLGNPFNIDAVMQLAEEHNLWVIEDNCDAFGSEYKGKKTGTYAHLSTISFYPAHHITTGEGGAICTNDSQLALLVRAFRDWGRDCYCAGGENNTCGKRFSQQFGQLPFGFDHKYVYSEIGYNLKMTDIQAAIGAAQVDKLPGFCDRRKENFQNWTKIFAKYPDYFILPEASENSDPAWFAFIVTLKDGTPFTRDELTGWLNKKLIETRNLFAGNMTKQPGFVGKNWRIADHLNDTDYIMNNTFFLGTYPGLTSEMFDYAEEMLEEFIKQY</sequence>
<evidence type="ECO:0000256" key="2">
    <source>
        <dbReference type="ARBA" id="ARBA00022898"/>
    </source>
</evidence>
<dbReference type="NCBIfam" id="NF011936">
    <property type="entry name" value="PRK15407.1"/>
    <property type="match status" value="1"/>
</dbReference>